<name>A0A5B9MEK3_9BACT</name>
<dbReference type="EMBL" id="CP036264">
    <property type="protein sequence ID" value="QEF99528.1"/>
    <property type="molecule type" value="Genomic_DNA"/>
</dbReference>
<dbReference type="KEGG" id="smam:Mal15_35930"/>
<gene>
    <name evidence="1" type="ORF">Mal15_35930</name>
</gene>
<organism evidence="1 2">
    <name type="scientific">Stieleria maiorica</name>
    <dbReference type="NCBI Taxonomy" id="2795974"/>
    <lineage>
        <taxon>Bacteria</taxon>
        <taxon>Pseudomonadati</taxon>
        <taxon>Planctomycetota</taxon>
        <taxon>Planctomycetia</taxon>
        <taxon>Pirellulales</taxon>
        <taxon>Pirellulaceae</taxon>
        <taxon>Stieleria</taxon>
    </lineage>
</organism>
<evidence type="ECO:0000313" key="1">
    <source>
        <dbReference type="EMBL" id="QEF99528.1"/>
    </source>
</evidence>
<evidence type="ECO:0008006" key="3">
    <source>
        <dbReference type="Google" id="ProtNLM"/>
    </source>
</evidence>
<protein>
    <recommendedName>
        <fullName evidence="3">Formylmethanofuran dehydrogenase subunit B</fullName>
    </recommendedName>
</protein>
<proteinExistence type="predicted"/>
<accession>A0A5B9MEK3</accession>
<dbReference type="Proteomes" id="UP000321353">
    <property type="component" value="Chromosome"/>
</dbReference>
<reference evidence="1 2" key="1">
    <citation type="submission" date="2019-02" db="EMBL/GenBank/DDBJ databases">
        <title>Planctomycetal bacteria perform biofilm scaping via a novel small molecule.</title>
        <authorList>
            <person name="Jeske O."/>
            <person name="Boedeker C."/>
            <person name="Wiegand S."/>
            <person name="Breitling P."/>
            <person name="Kallscheuer N."/>
            <person name="Jogler M."/>
            <person name="Rohde M."/>
            <person name="Petersen J."/>
            <person name="Medema M.H."/>
            <person name="Surup F."/>
            <person name="Jogler C."/>
        </authorList>
    </citation>
    <scope>NUCLEOTIDE SEQUENCE [LARGE SCALE GENOMIC DNA]</scope>
    <source>
        <strain evidence="1 2">Mal15</strain>
    </source>
</reference>
<sequence length="364" mass="39221">MSNDPIVCPFCPLCCDDLRVDPISGETDVPCHVAQVAFASAIRPPSARLESQPIETINWDALRQSLSLKTPPVVDFIGATIAEAKTLDAMVKRGQIRLRIDRDASARSLDQTIARDGLLGTTLGDAVRRAEYAWVIGNPDHATPRLKERLNQSGLAIEYTPSPGIALLSRLHELLRRETSDAEGEPCAAASEADRLHEHFRHSRSTVVVVGDAPFEPGEETIASELLLRWIAGWNESALPIGSGDDPIVSRVTLLRLTADQNLHTVMRWRNNHVSESELSQPPRPAIRIGTRLSGSLSAVSLQIGGPDPGESIAKAYLPAAVPGVHHADTTIRGDGSVTLPLAGLTTSPHPSRIEVLQRVLGAV</sequence>
<dbReference type="AlphaFoldDB" id="A0A5B9MEK3"/>
<evidence type="ECO:0000313" key="2">
    <source>
        <dbReference type="Proteomes" id="UP000321353"/>
    </source>
</evidence>
<keyword evidence="2" id="KW-1185">Reference proteome</keyword>
<dbReference type="RefSeq" id="WP_147868912.1">
    <property type="nucleotide sequence ID" value="NZ_CP036264.1"/>
</dbReference>